<dbReference type="GO" id="GO:0032549">
    <property type="term" value="F:ribonucleoside binding"/>
    <property type="evidence" value="ECO:0007669"/>
    <property type="project" value="InterPro"/>
</dbReference>
<dbReference type="InterPro" id="IPR007646">
    <property type="entry name" value="RNA_pol_Rpb2_4"/>
</dbReference>
<organism evidence="14 15">
    <name type="scientific">Phytophthora nicotianae P1976</name>
    <dbReference type="NCBI Taxonomy" id="1317066"/>
    <lineage>
        <taxon>Eukaryota</taxon>
        <taxon>Sar</taxon>
        <taxon>Stramenopiles</taxon>
        <taxon>Oomycota</taxon>
        <taxon>Peronosporomycetes</taxon>
        <taxon>Peronosporales</taxon>
        <taxon>Peronosporaceae</taxon>
        <taxon>Phytophthora</taxon>
    </lineage>
</organism>
<evidence type="ECO:0000259" key="10">
    <source>
        <dbReference type="Pfam" id="PF00562"/>
    </source>
</evidence>
<sequence length="785" mass="88307">MVVLKLKRQFMKDFKNNSFSDINLHALFKSAIKADDFEKALMNAIVSGDKTLTVNKMTFKNRLSSQQLHHKNKLNVLTTLRSIDTPNKGNSAKSSERAILLRQVHPTGTGYICGITSADTGAKVGMSKQLSVSADITAASSSEVLKHIVLEDADLIHIQVLLKDMTVLIKHNLHKVFVNGDWLGCVQDFGSFLDRYRHKRRVGEINMYTTVSHNIIANEIHMWVDSGRLIRPLLVVSNNMKDKDYTHEKFRQWINFKNDHVKQLRDGTIDIDDLAHEGIVGYISPEEHENTYIAFEHDRFKQHLKDPLHRYTHVDIPQGNMGLVALTSVFANHNQAARIVFQTNQVKLTNSWALKNWAFTAHKDLYHQVYNEDPLVSTFAYRHIPPMCTNAIVAISIYGGFNQEDSLIVNRSSVDRGLFDAAHLTYDKCDIEQNEIVCRPDPSNTSDIKSYSNYEKLVNGIIPEGAYVQEGDCLVGKVAKMQKGDMKDPNIIYTDRSMVYRHKEPAYIWKVIHTQNHDDREMVKIVFQTFRSVKLGCKFSNRSGQKGVTGFLYDDTDMPTTATGIKPDLIFNPLSLITRMTTGVIFEGMLAKIAAHTGTCPEATMFKKLDTDNIASTLKACGFNHNGTERLYNGMTGQYMDAEIFIAPIAYQRLQKDTCDTVYANSISPTDALTKQPLHGKRILGALKAGSMETACLSVASINFLQEKTHEHSDGINAYVCEKCNSRAVIANEEKNLWKCNNCGDLASITKFSTSHSSQLFLNEMAGMSVGSKIHMKKATFEVPE</sequence>
<evidence type="ECO:0000313" key="14">
    <source>
        <dbReference type="EMBL" id="ETO68411.1"/>
    </source>
</evidence>
<dbReference type="AlphaFoldDB" id="A0A080ZP50"/>
<name>A0A080ZP50_PHYNI</name>
<dbReference type="InterPro" id="IPR014724">
    <property type="entry name" value="RNA_pol_RPB2_OB-fold"/>
</dbReference>
<reference evidence="14 15" key="1">
    <citation type="submission" date="2013-11" db="EMBL/GenBank/DDBJ databases">
        <title>The Genome Sequence of Phytophthora parasitica P1976.</title>
        <authorList>
            <consortium name="The Broad Institute Genomics Platform"/>
            <person name="Russ C."/>
            <person name="Tyler B."/>
            <person name="Panabieres F."/>
            <person name="Shan W."/>
            <person name="Tripathy S."/>
            <person name="Grunwald N."/>
            <person name="Machado M."/>
            <person name="Johnson C.S."/>
            <person name="Walker B."/>
            <person name="Young S."/>
            <person name="Zeng Q."/>
            <person name="Gargeya S."/>
            <person name="Fitzgerald M."/>
            <person name="Haas B."/>
            <person name="Abouelleil A."/>
            <person name="Allen A.W."/>
            <person name="Alvarado L."/>
            <person name="Arachchi H.M."/>
            <person name="Berlin A.M."/>
            <person name="Chapman S.B."/>
            <person name="Gainer-Dewar J."/>
            <person name="Goldberg J."/>
            <person name="Griggs A."/>
            <person name="Gujja S."/>
            <person name="Hansen M."/>
            <person name="Howarth C."/>
            <person name="Imamovic A."/>
            <person name="Ireland A."/>
            <person name="Larimer J."/>
            <person name="McCowan C."/>
            <person name="Murphy C."/>
            <person name="Pearson M."/>
            <person name="Poon T.W."/>
            <person name="Priest M."/>
            <person name="Roberts A."/>
            <person name="Saif S."/>
            <person name="Shea T."/>
            <person name="Sisk P."/>
            <person name="Sykes S."/>
            <person name="Wortman J."/>
            <person name="Nusbaum C."/>
            <person name="Birren B."/>
        </authorList>
    </citation>
    <scope>NUCLEOTIDE SEQUENCE [LARGE SCALE GENOMIC DNA]</scope>
    <source>
        <strain evidence="14 15">P1976</strain>
    </source>
</reference>
<dbReference type="Gene3D" id="3.90.1800.10">
    <property type="entry name" value="RNA polymerase alpha subunit dimerisation domain"/>
    <property type="match status" value="1"/>
</dbReference>
<evidence type="ECO:0000313" key="15">
    <source>
        <dbReference type="Proteomes" id="UP000028582"/>
    </source>
</evidence>
<feature type="domain" description="RNA polymerase Rpb2" evidence="12">
    <location>
        <begin position="67"/>
        <end position="136"/>
    </location>
</feature>
<dbReference type="GO" id="GO:0000428">
    <property type="term" value="C:DNA-directed RNA polymerase complex"/>
    <property type="evidence" value="ECO:0007669"/>
    <property type="project" value="UniProtKB-KW"/>
</dbReference>
<dbReference type="InterPro" id="IPR007120">
    <property type="entry name" value="DNA-dir_RNAP_su2_dom"/>
</dbReference>
<dbReference type="Pfam" id="PF00562">
    <property type="entry name" value="RNA_pol_Rpb2_6"/>
    <property type="match status" value="1"/>
</dbReference>
<dbReference type="EC" id="2.7.7.6" evidence="9"/>
<dbReference type="PROSITE" id="PS01166">
    <property type="entry name" value="RNA_POL_BETA"/>
    <property type="match status" value="1"/>
</dbReference>
<evidence type="ECO:0000256" key="9">
    <source>
        <dbReference type="RuleBase" id="RU363031"/>
    </source>
</evidence>
<dbReference type="InterPro" id="IPR037033">
    <property type="entry name" value="DNA-dir_RNAP_su2_hyb_sf"/>
</dbReference>
<dbReference type="SUPFAM" id="SSF64484">
    <property type="entry name" value="beta and beta-prime subunits of DNA dependent RNA-polymerase"/>
    <property type="match status" value="1"/>
</dbReference>
<evidence type="ECO:0000256" key="7">
    <source>
        <dbReference type="ARBA" id="ARBA00023163"/>
    </source>
</evidence>
<dbReference type="Pfam" id="PF04560">
    <property type="entry name" value="RNA_pol_Rpb2_7"/>
    <property type="match status" value="1"/>
</dbReference>
<dbReference type="Pfam" id="PF04565">
    <property type="entry name" value="RNA_pol_Rpb2_3"/>
    <property type="match status" value="1"/>
</dbReference>
<keyword evidence="3 9" id="KW-0808">Transferase</keyword>
<keyword evidence="2 9" id="KW-0240">DNA-directed RNA polymerase</keyword>
<dbReference type="Gene3D" id="2.40.50.150">
    <property type="match status" value="1"/>
</dbReference>
<accession>A0A080ZP50</accession>
<comment type="function">
    <text evidence="9">DNA-dependent RNA polymerase catalyzes the transcription of DNA into RNA using the four ribonucleoside triphosphates as substrates.</text>
</comment>
<protein>
    <recommendedName>
        <fullName evidence="9">DNA-directed RNA polymerase subunit beta</fullName>
        <ecNumber evidence="9">2.7.7.6</ecNumber>
    </recommendedName>
</protein>
<evidence type="ECO:0000256" key="1">
    <source>
        <dbReference type="ARBA" id="ARBA00006835"/>
    </source>
</evidence>
<evidence type="ECO:0000256" key="6">
    <source>
        <dbReference type="ARBA" id="ARBA00022833"/>
    </source>
</evidence>
<dbReference type="InterPro" id="IPR007645">
    <property type="entry name" value="RNA_pol_Rpb2_3"/>
</dbReference>
<comment type="caution">
    <text evidence="14">The sequence shown here is derived from an EMBL/GenBank/DDBJ whole genome shotgun (WGS) entry which is preliminary data.</text>
</comment>
<feature type="domain" description="RNA polymerase Rpb2" evidence="13">
    <location>
        <begin position="176"/>
        <end position="236"/>
    </location>
</feature>
<proteinExistence type="inferred from homology"/>
<evidence type="ECO:0000256" key="4">
    <source>
        <dbReference type="ARBA" id="ARBA00022695"/>
    </source>
</evidence>
<keyword evidence="6" id="KW-0862">Zinc</keyword>
<feature type="domain" description="DNA-directed RNA polymerase subunit 2 hybrid-binding" evidence="10">
    <location>
        <begin position="327"/>
        <end position="682"/>
    </location>
</feature>
<evidence type="ECO:0000256" key="3">
    <source>
        <dbReference type="ARBA" id="ARBA00022679"/>
    </source>
</evidence>
<dbReference type="GO" id="GO:0003677">
    <property type="term" value="F:DNA binding"/>
    <property type="evidence" value="ECO:0007669"/>
    <property type="project" value="InterPro"/>
</dbReference>
<dbReference type="EMBL" id="ANJA01002649">
    <property type="protein sequence ID" value="ETO68411.1"/>
    <property type="molecule type" value="Genomic_DNA"/>
</dbReference>
<dbReference type="PANTHER" id="PTHR20856">
    <property type="entry name" value="DNA-DIRECTED RNA POLYMERASE I SUBUNIT 2"/>
    <property type="match status" value="1"/>
</dbReference>
<dbReference type="Proteomes" id="UP000028582">
    <property type="component" value="Unassembled WGS sequence"/>
</dbReference>
<evidence type="ECO:0000259" key="11">
    <source>
        <dbReference type="Pfam" id="PF04560"/>
    </source>
</evidence>
<evidence type="ECO:0000256" key="5">
    <source>
        <dbReference type="ARBA" id="ARBA00022723"/>
    </source>
</evidence>
<dbReference type="Gene3D" id="2.40.270.10">
    <property type="entry name" value="DNA-directed RNA polymerase, subunit 2, domain 6"/>
    <property type="match status" value="1"/>
</dbReference>
<dbReference type="Pfam" id="PF04566">
    <property type="entry name" value="RNA_pol_Rpb2_4"/>
    <property type="match status" value="1"/>
</dbReference>
<comment type="similarity">
    <text evidence="1 8">Belongs to the RNA polymerase beta chain family.</text>
</comment>
<evidence type="ECO:0000256" key="2">
    <source>
        <dbReference type="ARBA" id="ARBA00022478"/>
    </source>
</evidence>
<dbReference type="Gene3D" id="3.90.1100.10">
    <property type="match status" value="1"/>
</dbReference>
<dbReference type="GO" id="GO:0046872">
    <property type="term" value="F:metal ion binding"/>
    <property type="evidence" value="ECO:0007669"/>
    <property type="project" value="UniProtKB-KW"/>
</dbReference>
<evidence type="ECO:0000259" key="12">
    <source>
        <dbReference type="Pfam" id="PF04565"/>
    </source>
</evidence>
<keyword evidence="5" id="KW-0479">Metal-binding</keyword>
<dbReference type="InterPro" id="IPR007121">
    <property type="entry name" value="RNA_pol_bsu_CS"/>
</dbReference>
<comment type="catalytic activity">
    <reaction evidence="9">
        <text>RNA(n) + a ribonucleoside 5'-triphosphate = RNA(n+1) + diphosphate</text>
        <dbReference type="Rhea" id="RHEA:21248"/>
        <dbReference type="Rhea" id="RHEA-COMP:14527"/>
        <dbReference type="Rhea" id="RHEA-COMP:17342"/>
        <dbReference type="ChEBI" id="CHEBI:33019"/>
        <dbReference type="ChEBI" id="CHEBI:61557"/>
        <dbReference type="ChEBI" id="CHEBI:140395"/>
        <dbReference type="EC" id="2.7.7.6"/>
    </reaction>
</comment>
<gene>
    <name evidence="14" type="ORF">F444_14731</name>
</gene>
<dbReference type="GO" id="GO:0006351">
    <property type="term" value="P:DNA-templated transcription"/>
    <property type="evidence" value="ECO:0007669"/>
    <property type="project" value="InterPro"/>
</dbReference>
<keyword evidence="7 9" id="KW-0804">Transcription</keyword>
<dbReference type="GO" id="GO:0003899">
    <property type="term" value="F:DNA-directed RNA polymerase activity"/>
    <property type="evidence" value="ECO:0007669"/>
    <property type="project" value="UniProtKB-EC"/>
</dbReference>
<evidence type="ECO:0000259" key="13">
    <source>
        <dbReference type="Pfam" id="PF04566"/>
    </source>
</evidence>
<feature type="domain" description="RNA polymerase Rpb2" evidence="11">
    <location>
        <begin position="685"/>
        <end position="775"/>
    </location>
</feature>
<keyword evidence="4 9" id="KW-0548">Nucleotidyltransferase</keyword>
<dbReference type="InterPro" id="IPR007641">
    <property type="entry name" value="RNA_pol_Rpb2_7"/>
</dbReference>
<dbReference type="InterPro" id="IPR015712">
    <property type="entry name" value="DNA-dir_RNA_pol_su2"/>
</dbReference>
<evidence type="ECO:0000256" key="8">
    <source>
        <dbReference type="RuleBase" id="RU000434"/>
    </source>
</evidence>